<dbReference type="InterPro" id="IPR001452">
    <property type="entry name" value="SH3_domain"/>
</dbReference>
<feature type="compositionally biased region" description="Basic residues" evidence="4">
    <location>
        <begin position="168"/>
        <end position="178"/>
    </location>
</feature>
<dbReference type="GeneTree" id="ENSGT00950000182860"/>
<protein>
    <recommendedName>
        <fullName evidence="5">SH3 domain-containing protein</fullName>
    </recommendedName>
</protein>
<keyword evidence="2" id="KW-0343">GTPase activation</keyword>
<evidence type="ECO:0000313" key="7">
    <source>
        <dbReference type="Proteomes" id="UP000694381"/>
    </source>
</evidence>
<feature type="compositionally biased region" description="Polar residues" evidence="4">
    <location>
        <begin position="157"/>
        <end position="167"/>
    </location>
</feature>
<dbReference type="Proteomes" id="UP000694381">
    <property type="component" value="Unassembled WGS sequence"/>
</dbReference>
<dbReference type="Ensembl" id="ENSNGAT00000001378.1">
    <property type="protein sequence ID" value="ENSNGAP00000001357.1"/>
    <property type="gene ID" value="ENSNGAG00000001011.1"/>
</dbReference>
<dbReference type="InterPro" id="IPR050729">
    <property type="entry name" value="Rho-GAP"/>
</dbReference>
<sequence length="178" mass="19462">MAADVQGDVYVLVEHPFEYTGKDGRRVAIQPNERYRLLRRSTEHWWHVRREPGGRPFYLPAQYVCELPALGDPAPTPLPPAPQPCRAVPEPLTYDYRFVSAPAPAGPDGAAAEPRGIASSLCGPRPLPASSGVRATSRPAAWRAPGCACDPWRAATPRTSARPSRTCASRRGRRAQSR</sequence>
<proteinExistence type="predicted"/>
<dbReference type="PANTHER" id="PTHR23176:SF104">
    <property type="entry name" value="RHO GTPASE-ACTIVATING PROTEIN 27"/>
    <property type="match status" value="1"/>
</dbReference>
<dbReference type="AlphaFoldDB" id="A0A8C6QFH6"/>
<evidence type="ECO:0000256" key="4">
    <source>
        <dbReference type="SAM" id="MobiDB-lite"/>
    </source>
</evidence>
<keyword evidence="1 3" id="KW-0728">SH3 domain</keyword>
<evidence type="ECO:0000313" key="6">
    <source>
        <dbReference type="Ensembl" id="ENSNGAP00000001357.1"/>
    </source>
</evidence>
<dbReference type="PROSITE" id="PS50002">
    <property type="entry name" value="SH3"/>
    <property type="match status" value="1"/>
</dbReference>
<evidence type="ECO:0000259" key="5">
    <source>
        <dbReference type="PROSITE" id="PS50002"/>
    </source>
</evidence>
<dbReference type="SUPFAM" id="SSF50044">
    <property type="entry name" value="SH3-domain"/>
    <property type="match status" value="1"/>
</dbReference>
<dbReference type="GO" id="GO:0005096">
    <property type="term" value="F:GTPase activator activity"/>
    <property type="evidence" value="ECO:0007669"/>
    <property type="project" value="UniProtKB-KW"/>
</dbReference>
<feature type="region of interest" description="Disordered" evidence="4">
    <location>
        <begin position="143"/>
        <end position="178"/>
    </location>
</feature>
<reference evidence="6" key="2">
    <citation type="submission" date="2025-09" db="UniProtKB">
        <authorList>
            <consortium name="Ensembl"/>
        </authorList>
    </citation>
    <scope>IDENTIFICATION</scope>
</reference>
<feature type="domain" description="SH3" evidence="5">
    <location>
        <begin position="6"/>
        <end position="69"/>
    </location>
</feature>
<accession>A0A8C6QFH6</accession>
<evidence type="ECO:0000256" key="3">
    <source>
        <dbReference type="PROSITE-ProRule" id="PRU00192"/>
    </source>
</evidence>
<dbReference type="Gene3D" id="2.30.30.40">
    <property type="entry name" value="SH3 Domains"/>
    <property type="match status" value="1"/>
</dbReference>
<dbReference type="FunFam" id="2.30.30.40:FF:000231">
    <property type="entry name" value="Rho GTPase activating protein 27"/>
    <property type="match status" value="1"/>
</dbReference>
<dbReference type="GO" id="GO:0005737">
    <property type="term" value="C:cytoplasm"/>
    <property type="evidence" value="ECO:0007669"/>
    <property type="project" value="TreeGrafter"/>
</dbReference>
<dbReference type="InterPro" id="IPR036028">
    <property type="entry name" value="SH3-like_dom_sf"/>
</dbReference>
<name>A0A8C6QFH6_NANGA</name>
<evidence type="ECO:0000256" key="2">
    <source>
        <dbReference type="ARBA" id="ARBA00022468"/>
    </source>
</evidence>
<reference evidence="6" key="1">
    <citation type="submission" date="2025-08" db="UniProtKB">
        <authorList>
            <consortium name="Ensembl"/>
        </authorList>
    </citation>
    <scope>IDENTIFICATION</scope>
</reference>
<evidence type="ECO:0000256" key="1">
    <source>
        <dbReference type="ARBA" id="ARBA00022443"/>
    </source>
</evidence>
<organism evidence="6 7">
    <name type="scientific">Nannospalax galili</name>
    <name type="common">Northern Israeli blind subterranean mole rat</name>
    <name type="synonym">Spalax galili</name>
    <dbReference type="NCBI Taxonomy" id="1026970"/>
    <lineage>
        <taxon>Eukaryota</taxon>
        <taxon>Metazoa</taxon>
        <taxon>Chordata</taxon>
        <taxon>Craniata</taxon>
        <taxon>Vertebrata</taxon>
        <taxon>Euteleostomi</taxon>
        <taxon>Mammalia</taxon>
        <taxon>Eutheria</taxon>
        <taxon>Euarchontoglires</taxon>
        <taxon>Glires</taxon>
        <taxon>Rodentia</taxon>
        <taxon>Myomorpha</taxon>
        <taxon>Muroidea</taxon>
        <taxon>Spalacidae</taxon>
        <taxon>Spalacinae</taxon>
        <taxon>Nannospalax</taxon>
    </lineage>
</organism>
<dbReference type="PANTHER" id="PTHR23176">
    <property type="entry name" value="RHO/RAC/CDC GTPASE-ACTIVATING PROTEIN"/>
    <property type="match status" value="1"/>
</dbReference>
<keyword evidence="7" id="KW-1185">Reference proteome</keyword>